<organism evidence="1">
    <name type="scientific">bioreactor metagenome</name>
    <dbReference type="NCBI Taxonomy" id="1076179"/>
    <lineage>
        <taxon>unclassified sequences</taxon>
        <taxon>metagenomes</taxon>
        <taxon>ecological metagenomes</taxon>
    </lineage>
</organism>
<accession>A0A644ZV40</accession>
<protein>
    <submittedName>
        <fullName evidence="1">Uncharacterized protein</fullName>
    </submittedName>
</protein>
<sequence>MPVELRLLFQKEAAQPVDGRAQAAQAEIEGAEADGDEVIDGMVHESTLVLITGPYKGSASVLAALMGLDVARLSGWRGVDHSRYGGL</sequence>
<evidence type="ECO:0000313" key="1">
    <source>
        <dbReference type="EMBL" id="MPM44586.1"/>
    </source>
</evidence>
<dbReference type="EMBL" id="VSSQ01010533">
    <property type="protein sequence ID" value="MPM44586.1"/>
    <property type="molecule type" value="Genomic_DNA"/>
</dbReference>
<name>A0A644ZV40_9ZZZZ</name>
<dbReference type="AlphaFoldDB" id="A0A644ZV40"/>
<proteinExistence type="predicted"/>
<gene>
    <name evidence="1" type="ORF">SDC9_91265</name>
</gene>
<reference evidence="1" key="1">
    <citation type="submission" date="2019-08" db="EMBL/GenBank/DDBJ databases">
        <authorList>
            <person name="Kucharzyk K."/>
            <person name="Murdoch R.W."/>
            <person name="Higgins S."/>
            <person name="Loffler F."/>
        </authorList>
    </citation>
    <scope>NUCLEOTIDE SEQUENCE</scope>
</reference>
<comment type="caution">
    <text evidence="1">The sequence shown here is derived from an EMBL/GenBank/DDBJ whole genome shotgun (WGS) entry which is preliminary data.</text>
</comment>